<dbReference type="Pfam" id="PF21089">
    <property type="entry name" value="PKS_DH_N"/>
    <property type="match status" value="1"/>
</dbReference>
<dbReference type="SUPFAM" id="SSF47336">
    <property type="entry name" value="ACP-like"/>
    <property type="match status" value="2"/>
</dbReference>
<dbReference type="CDD" id="cd05195">
    <property type="entry name" value="enoyl_red"/>
    <property type="match status" value="1"/>
</dbReference>
<dbReference type="SMART" id="SM00822">
    <property type="entry name" value="PKS_KR"/>
    <property type="match status" value="2"/>
</dbReference>
<dbReference type="SMART" id="SM00827">
    <property type="entry name" value="PKS_AT"/>
    <property type="match status" value="1"/>
</dbReference>
<dbReference type="Pfam" id="PF13602">
    <property type="entry name" value="ADH_zinc_N_2"/>
    <property type="match status" value="1"/>
</dbReference>
<dbReference type="SMART" id="SM00826">
    <property type="entry name" value="PKS_DH"/>
    <property type="match status" value="1"/>
</dbReference>
<protein>
    <submittedName>
        <fullName evidence="14">SDR family NAD(P)-dependent oxidoreductase</fullName>
    </submittedName>
</protein>
<keyword evidence="3" id="KW-0596">Phosphopantetheine</keyword>
<dbReference type="InterPro" id="IPR020806">
    <property type="entry name" value="PKS_PP-bd"/>
</dbReference>
<dbReference type="PROSITE" id="PS00012">
    <property type="entry name" value="PHOSPHOPANTETHEINE"/>
    <property type="match status" value="1"/>
</dbReference>
<dbReference type="InterPro" id="IPR049900">
    <property type="entry name" value="PKS_mFAS_DH"/>
</dbReference>
<dbReference type="Gene3D" id="3.30.70.3290">
    <property type="match status" value="3"/>
</dbReference>
<dbReference type="SUPFAM" id="SSF50129">
    <property type="entry name" value="GroES-like"/>
    <property type="match status" value="1"/>
</dbReference>
<dbReference type="InterPro" id="IPR016036">
    <property type="entry name" value="Malonyl_transacylase_ACP-bd"/>
</dbReference>
<keyword evidence="4" id="KW-0597">Phosphoprotein</keyword>
<feature type="region of interest" description="Disordered" evidence="10">
    <location>
        <begin position="462"/>
        <end position="493"/>
    </location>
</feature>
<dbReference type="Gene3D" id="3.10.129.110">
    <property type="entry name" value="Polyketide synthase dehydratase"/>
    <property type="match status" value="1"/>
</dbReference>
<evidence type="ECO:0000259" key="12">
    <source>
        <dbReference type="PROSITE" id="PS52004"/>
    </source>
</evidence>
<dbReference type="PROSITE" id="PS52004">
    <property type="entry name" value="KS3_2"/>
    <property type="match status" value="2"/>
</dbReference>
<dbReference type="Pfam" id="PF16197">
    <property type="entry name" value="KAsynt_C_assoc"/>
    <property type="match status" value="1"/>
</dbReference>
<feature type="active site" description="Proton donor; for dehydratase activity" evidence="9">
    <location>
        <position position="1156"/>
    </location>
</feature>
<dbReference type="InterPro" id="IPR009081">
    <property type="entry name" value="PP-bd_ACP"/>
</dbReference>
<dbReference type="CDD" id="cd00833">
    <property type="entry name" value="PKS"/>
    <property type="match status" value="2"/>
</dbReference>
<name>A0ABW8HKY9_9ACTN</name>
<dbReference type="InterPro" id="IPR050091">
    <property type="entry name" value="PKS_NRPS_Biosynth_Enz"/>
</dbReference>
<evidence type="ECO:0000256" key="5">
    <source>
        <dbReference type="ARBA" id="ARBA00022679"/>
    </source>
</evidence>
<evidence type="ECO:0000256" key="6">
    <source>
        <dbReference type="ARBA" id="ARBA00023194"/>
    </source>
</evidence>
<dbReference type="InterPro" id="IPR016039">
    <property type="entry name" value="Thiolase-like"/>
</dbReference>
<dbReference type="InterPro" id="IPR014043">
    <property type="entry name" value="Acyl_transferase_dom"/>
</dbReference>
<dbReference type="InterPro" id="IPR049552">
    <property type="entry name" value="PKS_DH_N"/>
</dbReference>
<dbReference type="PANTHER" id="PTHR43775">
    <property type="entry name" value="FATTY ACID SYNTHASE"/>
    <property type="match status" value="1"/>
</dbReference>
<dbReference type="InterPro" id="IPR014030">
    <property type="entry name" value="Ketoacyl_synth_N"/>
</dbReference>
<keyword evidence="8" id="KW-0012">Acyltransferase</keyword>
<dbReference type="InterPro" id="IPR011032">
    <property type="entry name" value="GroES-like_sf"/>
</dbReference>
<dbReference type="InterPro" id="IPR020807">
    <property type="entry name" value="PKS_DH"/>
</dbReference>
<dbReference type="Gene3D" id="3.40.50.720">
    <property type="entry name" value="NAD(P)-binding Rossmann-like Domain"/>
    <property type="match status" value="4"/>
</dbReference>
<dbReference type="InterPro" id="IPR015083">
    <property type="entry name" value="NorB/c/GfsB-D-like_docking"/>
</dbReference>
<feature type="region of interest" description="N-terminal hotdog fold" evidence="9">
    <location>
        <begin position="958"/>
        <end position="1078"/>
    </location>
</feature>
<dbReference type="Pfam" id="PF02801">
    <property type="entry name" value="Ketoacyl-synt_C"/>
    <property type="match status" value="2"/>
</dbReference>
<evidence type="ECO:0000256" key="8">
    <source>
        <dbReference type="ARBA" id="ARBA00023315"/>
    </source>
</evidence>
<dbReference type="Gene3D" id="3.40.50.1820">
    <property type="entry name" value="alpha/beta hydrolase"/>
    <property type="match status" value="1"/>
</dbReference>
<keyword evidence="15" id="KW-1185">Reference proteome</keyword>
<evidence type="ECO:0000256" key="1">
    <source>
        <dbReference type="ARBA" id="ARBA00001957"/>
    </source>
</evidence>
<dbReference type="Gene3D" id="1.10.1200.10">
    <property type="entry name" value="ACP-like"/>
    <property type="match status" value="1"/>
</dbReference>
<comment type="cofactor">
    <cofactor evidence="1">
        <name>pantetheine 4'-phosphate</name>
        <dbReference type="ChEBI" id="CHEBI:47942"/>
    </cofactor>
</comment>
<feature type="compositionally biased region" description="Basic residues" evidence="10">
    <location>
        <begin position="3446"/>
        <end position="3464"/>
    </location>
</feature>
<dbReference type="InterPro" id="IPR018201">
    <property type="entry name" value="Ketoacyl_synth_AS"/>
</dbReference>
<dbReference type="InterPro" id="IPR036736">
    <property type="entry name" value="ACP-like_sf"/>
</dbReference>
<dbReference type="InterPro" id="IPR049551">
    <property type="entry name" value="PKS_DH_C"/>
</dbReference>
<evidence type="ECO:0000256" key="3">
    <source>
        <dbReference type="ARBA" id="ARBA00022450"/>
    </source>
</evidence>
<evidence type="ECO:0000313" key="14">
    <source>
        <dbReference type="EMBL" id="MFJ6041408.1"/>
    </source>
</evidence>
<dbReference type="InterPro" id="IPR006162">
    <property type="entry name" value="Ppantetheine_attach_site"/>
</dbReference>
<dbReference type="Pfam" id="PF08990">
    <property type="entry name" value="Docking"/>
    <property type="match status" value="1"/>
</dbReference>
<dbReference type="PROSITE" id="PS52019">
    <property type="entry name" value="PKS_MFAS_DH"/>
    <property type="match status" value="1"/>
</dbReference>
<feature type="domain" description="Ketosynthase family 3 (KS3)" evidence="12">
    <location>
        <begin position="2081"/>
        <end position="2509"/>
    </location>
</feature>
<reference evidence="14 15" key="1">
    <citation type="submission" date="2024-10" db="EMBL/GenBank/DDBJ databases">
        <title>The Natural Products Discovery Center: Release of the First 8490 Sequenced Strains for Exploring Actinobacteria Biosynthetic Diversity.</title>
        <authorList>
            <person name="Kalkreuter E."/>
            <person name="Kautsar S.A."/>
            <person name="Yang D."/>
            <person name="Bader C.D."/>
            <person name="Teijaro C.N."/>
            <person name="Fluegel L."/>
            <person name="Davis C.M."/>
            <person name="Simpson J.R."/>
            <person name="Lauterbach L."/>
            <person name="Steele A.D."/>
            <person name="Gui C."/>
            <person name="Meng S."/>
            <person name="Li G."/>
            <person name="Viehrig K."/>
            <person name="Ye F."/>
            <person name="Su P."/>
            <person name="Kiefer A.F."/>
            <person name="Nichols A."/>
            <person name="Cepeda A.J."/>
            <person name="Yan W."/>
            <person name="Fan B."/>
            <person name="Jiang Y."/>
            <person name="Adhikari A."/>
            <person name="Zheng C.-J."/>
            <person name="Schuster L."/>
            <person name="Cowan T.M."/>
            <person name="Smanski M.J."/>
            <person name="Chevrette M.G."/>
            <person name="De Carvalho L.P.S."/>
            <person name="Shen B."/>
        </authorList>
    </citation>
    <scope>NUCLEOTIDE SEQUENCE [LARGE SCALE GENOMIC DNA]</scope>
    <source>
        <strain evidence="14 15">NPDC093086</strain>
    </source>
</reference>
<dbReference type="SUPFAM" id="SSF52151">
    <property type="entry name" value="FabD/lysophospholipase-like"/>
    <property type="match status" value="2"/>
</dbReference>
<feature type="domain" description="Ketosynthase family 3 (KS3)" evidence="12">
    <location>
        <begin position="33"/>
        <end position="459"/>
    </location>
</feature>
<dbReference type="SMART" id="SM01294">
    <property type="entry name" value="PKS_PP_betabranch"/>
    <property type="match status" value="2"/>
</dbReference>
<proteinExistence type="predicted"/>
<dbReference type="Gene3D" id="3.90.180.10">
    <property type="entry name" value="Medium-chain alcohol dehydrogenases, catalytic domain"/>
    <property type="match status" value="1"/>
</dbReference>
<dbReference type="InterPro" id="IPR014031">
    <property type="entry name" value="Ketoacyl_synth_C"/>
</dbReference>
<comment type="pathway">
    <text evidence="2">Antibiotic biosynthesis.</text>
</comment>
<dbReference type="PANTHER" id="PTHR43775:SF51">
    <property type="entry name" value="INACTIVE PHENOLPHTHIOCEROL SYNTHESIS POLYKETIDE SYNTHASE TYPE I PKS1-RELATED"/>
    <property type="match status" value="1"/>
</dbReference>
<dbReference type="InterPro" id="IPR001227">
    <property type="entry name" value="Ac_transferase_dom_sf"/>
</dbReference>
<dbReference type="SMART" id="SM00829">
    <property type="entry name" value="PKS_ER"/>
    <property type="match status" value="1"/>
</dbReference>
<evidence type="ECO:0000313" key="15">
    <source>
        <dbReference type="Proteomes" id="UP001617907"/>
    </source>
</evidence>
<dbReference type="CDD" id="cd08953">
    <property type="entry name" value="KR_2_SDR_x"/>
    <property type="match status" value="1"/>
</dbReference>
<dbReference type="InterPro" id="IPR036291">
    <property type="entry name" value="NAD(P)-bd_dom_sf"/>
</dbReference>
<feature type="region of interest" description="Disordered" evidence="10">
    <location>
        <begin position="3423"/>
        <end position="3464"/>
    </location>
</feature>
<dbReference type="SUPFAM" id="SSF55048">
    <property type="entry name" value="Probable ACP-binding domain of malonyl-CoA ACP transacylase"/>
    <property type="match status" value="1"/>
</dbReference>
<keyword evidence="7" id="KW-0511">Multifunctional enzyme</keyword>
<dbReference type="PROSITE" id="PS50075">
    <property type="entry name" value="CARRIER"/>
    <property type="match status" value="2"/>
</dbReference>
<feature type="compositionally biased region" description="Low complexity" evidence="10">
    <location>
        <begin position="462"/>
        <end position="486"/>
    </location>
</feature>
<dbReference type="EMBL" id="JBIVPC010000028">
    <property type="protein sequence ID" value="MFJ6041408.1"/>
    <property type="molecule type" value="Genomic_DNA"/>
</dbReference>
<evidence type="ECO:0000256" key="4">
    <source>
        <dbReference type="ARBA" id="ARBA00022553"/>
    </source>
</evidence>
<dbReference type="InterPro" id="IPR042104">
    <property type="entry name" value="PKS_dehydratase_sf"/>
</dbReference>
<dbReference type="SMART" id="SM00825">
    <property type="entry name" value="PKS_KS"/>
    <property type="match status" value="2"/>
</dbReference>
<dbReference type="Gene3D" id="3.40.366.10">
    <property type="entry name" value="Malonyl-Coenzyme A Acyl Carrier Protein, domain 2"/>
    <property type="match status" value="4"/>
</dbReference>
<dbReference type="InterPro" id="IPR013154">
    <property type="entry name" value="ADH-like_N"/>
</dbReference>
<evidence type="ECO:0000259" key="13">
    <source>
        <dbReference type="PROSITE" id="PS52019"/>
    </source>
</evidence>
<dbReference type="Pfam" id="PF00550">
    <property type="entry name" value="PP-binding"/>
    <property type="match status" value="2"/>
</dbReference>
<evidence type="ECO:0000256" key="2">
    <source>
        <dbReference type="ARBA" id="ARBA00004792"/>
    </source>
</evidence>
<accession>A0ABW8HKY9</accession>
<evidence type="ECO:0000259" key="11">
    <source>
        <dbReference type="PROSITE" id="PS50075"/>
    </source>
</evidence>
<dbReference type="InterPro" id="IPR013968">
    <property type="entry name" value="PKS_KR"/>
</dbReference>
<keyword evidence="6" id="KW-0045">Antibiotic biosynthesis</keyword>
<dbReference type="SUPFAM" id="SSF53901">
    <property type="entry name" value="Thiolase-like"/>
    <property type="match status" value="2"/>
</dbReference>
<dbReference type="CDD" id="cd08956">
    <property type="entry name" value="KR_3_FAS_SDR_x"/>
    <property type="match status" value="1"/>
</dbReference>
<dbReference type="SUPFAM" id="SSF51735">
    <property type="entry name" value="NAD(P)-binding Rossmann-fold domains"/>
    <property type="match status" value="5"/>
</dbReference>
<dbReference type="Proteomes" id="UP001617907">
    <property type="component" value="Unassembled WGS sequence"/>
</dbReference>
<dbReference type="Pfam" id="PF00698">
    <property type="entry name" value="Acyl_transf_1"/>
    <property type="match status" value="1"/>
</dbReference>
<feature type="domain" description="PKS/mFAS DH" evidence="13">
    <location>
        <begin position="958"/>
        <end position="1236"/>
    </location>
</feature>
<evidence type="ECO:0000256" key="9">
    <source>
        <dbReference type="PROSITE-ProRule" id="PRU01363"/>
    </source>
</evidence>
<sequence length="3464" mass="360618">MDENEKLRDYLTRLSGELHRTRLQVRDLERKNSEPIAIVAMACRYPGGVASPEDLWRLVADGVDAVSEFPDNRGWNVEELYDPDPDAAGRSYTRHGGFLADADRFDAGLFGVNPREAQAMDPQQRLLLEVAWETFERAGIPADRLRGSRTGVFTGLMYHDYSAWAAVDLAALDGYQGSGSAGSVASGRISYVLGLEGPAVSVDTACSSSLVTLHLAAQALRNGECSLALAGGVTVMATPTTFVDFSRQRGLSPDGRCKSFSDDADGTGWGEGVGLLLLERLSDARRNGHRVLATVRASAVNQDGASNGLTAPSGPSQQRLIRQALAQGELTPADVDVVEAHGTGTSLGDPIEAQALLAVYGQQRPADRPLLLGSVKSNIGHAQAAAGVAGVIKMVQAMTAGVVPPTLHVGVPSTRVDWSTGAVELVTEARNWPETGRARRAAVSSFGISGTNAHVILEEAPATEPAETGPAEPGSATEAAGTTASPQPVTAPEPFASAGSCGVVPWVLSGHSAAALRAQAARFSAYVTEHPGLPPADLGAALVERRARLAHRAVVLGESRDELLAGLAAVTAGEEHPSVVTADSAAGTGGRLAFVFPGQGSQWAGMALDLAESCEVFRARLAECEEALAPYVDWRLFDVLRGVPGAPGMTRVDIVQPVLFSVMVALAALWRSAGVHPRAVTGHSQGEIAAACVAGALTLEDAARVVALRSRLLVDISGKGGMASVALPAAEVAERLGPYGDRLVVATVNGPAATVVSGDQDALDDFLAQCRDNGVRARRVPVDYASHCAHVDAVKDRLLAELAPVRPRDGEIAFYSATTGDLLDGASLDAAYWFRNLRESVEFERTTRRLLKIGITGFVEVSPHPVLTGAIEDTATSEDTTPVITGSLRRDDGGPRRFLHSAAVLHVSGVPVDLTAFLPAAPLLDLPTYAFQHERYWAARPAGQAADAAALGLGMVGHPLLDAVLEVPGRGATLVSGRLSAAGLPWLDDHRVFDQVLLPGTGLVEMAIRAGDQVGCPVLEELVIQAPVPVDGMVPVRVVLDPPDDRGRRPVTVHARLRDGDEWTAHATGTLAPDGPAGTQFTEAGPAGAWPPPGPVAVDADDAYATLAGRGLPYGPAFRGLRAVWRGDGEILAEAELPEPLRDEAGAYGLHPALLDACLHAAAFGDLLDTGATDGPLLPFAWSGVRLHAVGAVRVRVRITRAGADAVRLLVTDAAGAPVLTAAALTLRPLPAGALDTAPRADHLYGLDWVPCGAAPDSPTSEDAATGTVLRVPAGEDVHAVTAAVLAGLQTWLAAGDETPLAVVTRGGVAARHGEDVVPAQAAAWGLTRSAQLENPGRITLVDADTDLSDAELAGLAATGEPQLAVRGGAPHAARLVRTGGLPVAPAELAAPMRIAMRSGGTVDDLAWLPADDVDDPTPPGHVRIAVRAAGLNFRDVVVGLGMVGGDVGRLGGEAAGVVVDVGPGVDDLAPGDRVFGLCPGAFGSVVVADRRGLHRIPDDWSYVQAATIPVVFLTAYYGLRHLARLGAGEKLLVHAAAGGVGMAAVQLAHHFGAEVWATAGPAKWPVVRALGVPEERIASSRTLDFENSFPGVDVVLNSLAGEFVDASLRVLAPGGRFLEMGKTDIRPPERVAAVRTDVEYRSYDLLDPGFDRLAEMFAELMELFGRGVLTPLPATVFDVRDVPEAFRFMGRAGHTGKIVFTVDPPADPGAAVLITGGTGDLGARLARHLADGGAQHLVLASRRGPEAPGADRLAAELRAAGATVEVLACDVADRDEVAALFSGRRIGGIVHTAGVLDDGVIPALTPERLDRVLAAKADAVGHLDELSRPLDLSLFAVYSSATGVLGGAGQGNYAAANAAVDAIVARRRAAGLPGISLAWGLWEQDGGMTGTMAQADRARMARLGVGALTAAEGTALWEEALRHNRALTVPVKLDLRRAAQLPPLLSGLRPAAVRRQTAADGLPADAGQQLRRTLAGLPVAERARHITDLVAGHAARTLGHTDASGLDLGRPFSELGFDSLTSVELRNRLSRATGLTLPATLIFDHPTPLALARRLHSDLIGDAPAPAPVPAGASAVAAADSPVALIGMSCRFPGGADSPGLFWANLLAGADAVTDVPAERWDMDEFYDPRRGAPGKAYTRKASLVRDIAGWDAEFFGYTPQEAMRLDPQHRLALELVWEALEDAGIPAGRLAGSRTGIFVGLSDSQQYGNRQLDAEGETALNDPNFGLGLSASAAAGRIAYHLDLRGPCLTVDTACSSALTAVHLAVQSLRRGECETAVVVAASALTDPGAFVQACKMSMLAGDGRTKTFDASADGFVMGEGGGAVVLQRVQDADRQHRATHAVIRGTAMTQDGHSNGLTAPNKHAQLAVLRQALDDAGLAPGDIDFVEAHGSGTSLGDAIEIGALTEVFGDRPAQRPLHVGAVKTNVGHLLTAAGMAGLVKTVLALRAGELPGNLHLDTPNTMVSLDGPVRPLRAAGAPFPDTGSPRRAGVSSFGWSGTNIHLVVEQAPEPVSVSGPPPAGPYLLPLSAVGAPALGALAASLAECGQPPAELARGLGTGRSAFPLRRALVVDDAAEARTALSALDPAGATTADTQPHRVGLILAGTPADAFSVLHETEPAYRAAYDECAADPEFASRYALARLLEAYGLAPVVLLGHGVGDYVAACLAGVFTPADAMALAADPTARVAAPAEPRVTLVSPLTGTVLTPQAAADPGYWSAADRTARYAEAAGACARHASVVLTTGREEGAVPLLPDGGAADRRTWLTALGRLWELGAPVDFGAAHPEPRTFARLPGYPFQRTRYWPMPSTRRARLAAGRTAATTAGASAAAPGERGVRFLAPTWRRPHTPVRVPAAAAPGDAPALVFGDRGSAGHLGTGVLPRGGTAEHYAALLRAHAPADGPLRLVYEVPSPGDGPYADDDPGRALDGGVLGLLPLVQALGRTWPHRPADLLVALTGTYDVLGGEPVEPFAAAVTGLCRSVVVEYPRLRVRCVDLDPADTPEARAAQLRQEFDVDGATGPGGVPELLSAWRRGRRWLPGTDQVRLPKVSDEQIWRPGAVYAITGGTGGLGLALARRLAPTGARLALIGRSELPAEELWDWWLDGHPVTDRTSEILLAIRQLRAAGAEVHTVRADVSDPDEAVRALDEVHQRLGPPYAVIHAAGVPGTGLLQTKTREQAAAVLAPKINGTLNLARALRSRPPEFLVLYSSLVTAVGGHGEGDYGAGNAFLDAFAQAEDGRVAARVVSVGWGPWQRDRWQSEAYAAAPGLRDRARRHRDEYGLTDEEGLDSLASALAAGPSHVYVLNQPLTDFVAAVRSLADPSAAGASVPDVPPESRFPRPDLRVAYRPPRTETERRVTGIWEELLGIDEVGAHDPFFELGGTSLVGLAVVARVGAEFGTELPAASLFEHPTVAELATLLDGTAGPDAVPSGRPSAPDDGTGRGERRRARAGTSTSKRRRNAR</sequence>
<gene>
    <name evidence="14" type="ORF">ACIQFM_34805</name>
</gene>
<dbReference type="PROSITE" id="PS00606">
    <property type="entry name" value="KS3_1"/>
    <property type="match status" value="2"/>
</dbReference>
<feature type="active site" description="Proton acceptor; for dehydratase activity" evidence="9">
    <location>
        <position position="990"/>
    </location>
</feature>
<dbReference type="Pfam" id="PF08240">
    <property type="entry name" value="ADH_N"/>
    <property type="match status" value="1"/>
</dbReference>
<feature type="region of interest" description="C-terminal hotdog fold" evidence="9">
    <location>
        <begin position="1095"/>
        <end position="1236"/>
    </location>
</feature>
<organism evidence="14 15">
    <name type="scientific">Streptomyces ardesiacus</name>
    <dbReference type="NCBI Taxonomy" id="285564"/>
    <lineage>
        <taxon>Bacteria</taxon>
        <taxon>Bacillati</taxon>
        <taxon>Actinomycetota</taxon>
        <taxon>Actinomycetes</taxon>
        <taxon>Kitasatosporales</taxon>
        <taxon>Streptomycetaceae</taxon>
        <taxon>Streptomyces</taxon>
    </lineage>
</organism>
<dbReference type="SMART" id="SM00823">
    <property type="entry name" value="PKS_PP"/>
    <property type="match status" value="2"/>
</dbReference>
<evidence type="ECO:0000256" key="10">
    <source>
        <dbReference type="SAM" id="MobiDB-lite"/>
    </source>
</evidence>
<dbReference type="RefSeq" id="WP_401486142.1">
    <property type="nucleotide sequence ID" value="NZ_JBIVPC010000028.1"/>
</dbReference>
<dbReference type="InterPro" id="IPR029058">
    <property type="entry name" value="AB_hydrolase_fold"/>
</dbReference>
<dbReference type="InterPro" id="IPR020843">
    <property type="entry name" value="ER"/>
</dbReference>
<keyword evidence="5" id="KW-0808">Transferase</keyword>
<dbReference type="Pfam" id="PF00109">
    <property type="entry name" value="ketoacyl-synt"/>
    <property type="match status" value="2"/>
</dbReference>
<dbReference type="Pfam" id="PF08659">
    <property type="entry name" value="KR"/>
    <property type="match status" value="2"/>
</dbReference>
<dbReference type="InterPro" id="IPR032821">
    <property type="entry name" value="PKS_assoc"/>
</dbReference>
<dbReference type="Gene3D" id="3.40.47.10">
    <property type="match status" value="2"/>
</dbReference>
<feature type="domain" description="Carrier" evidence="11">
    <location>
        <begin position="1985"/>
        <end position="2060"/>
    </location>
</feature>
<dbReference type="Pfam" id="PF14765">
    <property type="entry name" value="PS-DH"/>
    <property type="match status" value="1"/>
</dbReference>
<dbReference type="InterPro" id="IPR057326">
    <property type="entry name" value="KR_dom"/>
</dbReference>
<dbReference type="InterPro" id="IPR016035">
    <property type="entry name" value="Acyl_Trfase/lysoPLipase"/>
</dbReference>
<feature type="domain" description="Carrier" evidence="11">
    <location>
        <begin position="3350"/>
        <end position="3425"/>
    </location>
</feature>
<dbReference type="InterPro" id="IPR020841">
    <property type="entry name" value="PKS_Beta-ketoAc_synthase_dom"/>
</dbReference>
<comment type="caution">
    <text evidence="14">The sequence shown here is derived from an EMBL/GenBank/DDBJ whole genome shotgun (WGS) entry which is preliminary data.</text>
</comment>
<evidence type="ECO:0000256" key="7">
    <source>
        <dbReference type="ARBA" id="ARBA00023268"/>
    </source>
</evidence>